<protein>
    <submittedName>
        <fullName evidence="2">Uncharacterized protein</fullName>
    </submittedName>
</protein>
<evidence type="ECO:0000256" key="1">
    <source>
        <dbReference type="SAM" id="MobiDB-lite"/>
    </source>
</evidence>
<proteinExistence type="predicted"/>
<dbReference type="Proteomes" id="UP000054600">
    <property type="component" value="Unassembled WGS sequence"/>
</dbReference>
<gene>
    <name evidence="2" type="ORF">Lsha_0238</name>
</gene>
<accession>A0A0W0Z911</accession>
<feature type="compositionally biased region" description="Low complexity" evidence="1">
    <location>
        <begin position="134"/>
        <end position="152"/>
    </location>
</feature>
<feature type="compositionally biased region" description="Polar residues" evidence="1">
    <location>
        <begin position="158"/>
        <end position="168"/>
    </location>
</feature>
<feature type="compositionally biased region" description="Low complexity" evidence="1">
    <location>
        <begin position="117"/>
        <end position="126"/>
    </location>
</feature>
<dbReference type="AlphaFoldDB" id="A0A0W0Z911"/>
<keyword evidence="3" id="KW-1185">Reference proteome</keyword>
<dbReference type="STRING" id="1122169.Lsha_0238"/>
<sequence>MKYLVSCLLAIPLLSSCTVVEEQYYDPGYYPPPPPRVEVHPIQPPRQFNNYHGHHQNNNGYRPAPGRRVYQGHPNNGAPVVVNPRPQAHGNASPNVHGHPGTNTGNVHGHPGTGNVHGHTNSNGTVHGHGGNTGSAVVVQPQASTAPAQPQPNATGHAPQQVTVHGHG</sequence>
<feature type="region of interest" description="Disordered" evidence="1">
    <location>
        <begin position="86"/>
        <end position="168"/>
    </location>
</feature>
<dbReference type="PATRIC" id="fig|1122169.6.peg.265"/>
<organism evidence="2 3">
    <name type="scientific">Legionella shakespearei DSM 23087</name>
    <dbReference type="NCBI Taxonomy" id="1122169"/>
    <lineage>
        <taxon>Bacteria</taxon>
        <taxon>Pseudomonadati</taxon>
        <taxon>Pseudomonadota</taxon>
        <taxon>Gammaproteobacteria</taxon>
        <taxon>Legionellales</taxon>
        <taxon>Legionellaceae</taxon>
        <taxon>Legionella</taxon>
    </lineage>
</organism>
<dbReference type="RefSeq" id="WP_018577650.1">
    <property type="nucleotide sequence ID" value="NZ_KB892404.1"/>
</dbReference>
<evidence type="ECO:0000313" key="2">
    <source>
        <dbReference type="EMBL" id="KTD65629.1"/>
    </source>
</evidence>
<evidence type="ECO:0000313" key="3">
    <source>
        <dbReference type="Proteomes" id="UP000054600"/>
    </source>
</evidence>
<reference evidence="2 3" key="1">
    <citation type="submission" date="2015-11" db="EMBL/GenBank/DDBJ databases">
        <title>Genomic analysis of 38 Legionella species identifies large and diverse effector repertoires.</title>
        <authorList>
            <person name="Burstein D."/>
            <person name="Amaro F."/>
            <person name="Zusman T."/>
            <person name="Lifshitz Z."/>
            <person name="Cohen O."/>
            <person name="Gilbert J.A."/>
            <person name="Pupko T."/>
            <person name="Shuman H.A."/>
            <person name="Segal G."/>
        </authorList>
    </citation>
    <scope>NUCLEOTIDE SEQUENCE [LARGE SCALE GENOMIC DNA]</scope>
    <source>
        <strain evidence="2 3">ATCC 49655</strain>
    </source>
</reference>
<name>A0A0W0Z911_9GAMM</name>
<dbReference type="EMBL" id="LNYW01000010">
    <property type="protein sequence ID" value="KTD65629.1"/>
    <property type="molecule type" value="Genomic_DNA"/>
</dbReference>
<dbReference type="PROSITE" id="PS51257">
    <property type="entry name" value="PROKAR_LIPOPROTEIN"/>
    <property type="match status" value="1"/>
</dbReference>
<dbReference type="eggNOG" id="ENOG5030QMS">
    <property type="taxonomic scope" value="Bacteria"/>
</dbReference>
<comment type="caution">
    <text evidence="2">The sequence shown here is derived from an EMBL/GenBank/DDBJ whole genome shotgun (WGS) entry which is preliminary data.</text>
</comment>